<reference evidence="4 5" key="1">
    <citation type="submission" date="2014-06" db="EMBL/GenBank/DDBJ databases">
        <title>Draft genome sequence of Paenibacillus sp. MSt1.</title>
        <authorList>
            <person name="Aw Y.K."/>
            <person name="Ong K.S."/>
            <person name="Gan H.M."/>
            <person name="Lee S.M."/>
        </authorList>
    </citation>
    <scope>NUCLEOTIDE SEQUENCE [LARGE SCALE GENOMIC DNA]</scope>
    <source>
        <strain evidence="4 5">MSt1</strain>
    </source>
</reference>
<feature type="domain" description="Gfo/Idh/MocA-like oxidoreductase N-terminal" evidence="2">
    <location>
        <begin position="5"/>
        <end position="121"/>
    </location>
</feature>
<keyword evidence="5" id="KW-1185">Reference proteome</keyword>
<evidence type="ECO:0000259" key="2">
    <source>
        <dbReference type="Pfam" id="PF01408"/>
    </source>
</evidence>
<dbReference type="OrthoDB" id="9815825at2"/>
<dbReference type="InterPro" id="IPR000683">
    <property type="entry name" value="Gfo/Idh/MocA-like_OxRdtase_N"/>
</dbReference>
<dbReference type="AlphaFoldDB" id="A0A081NVE8"/>
<dbReference type="RefSeq" id="WP_036691187.1">
    <property type="nucleotide sequence ID" value="NZ_JNVM01000038.1"/>
</dbReference>
<dbReference type="Proteomes" id="UP000028123">
    <property type="component" value="Unassembled WGS sequence"/>
</dbReference>
<evidence type="ECO:0000256" key="1">
    <source>
        <dbReference type="ARBA" id="ARBA00023002"/>
    </source>
</evidence>
<dbReference type="Gene3D" id="3.40.50.720">
    <property type="entry name" value="NAD(P)-binding Rossmann-like Domain"/>
    <property type="match status" value="1"/>
</dbReference>
<dbReference type="GO" id="GO:0000166">
    <property type="term" value="F:nucleotide binding"/>
    <property type="evidence" value="ECO:0007669"/>
    <property type="project" value="InterPro"/>
</dbReference>
<dbReference type="SUPFAM" id="SSF55347">
    <property type="entry name" value="Glyceraldehyde-3-phosphate dehydrogenase-like, C-terminal domain"/>
    <property type="match status" value="1"/>
</dbReference>
<protein>
    <submittedName>
        <fullName evidence="4">Oxidoreductase</fullName>
    </submittedName>
</protein>
<dbReference type="Pfam" id="PF22725">
    <property type="entry name" value="GFO_IDH_MocA_C3"/>
    <property type="match status" value="1"/>
</dbReference>
<dbReference type="InterPro" id="IPR055170">
    <property type="entry name" value="GFO_IDH_MocA-like_dom"/>
</dbReference>
<keyword evidence="1" id="KW-0560">Oxidoreductase</keyword>
<dbReference type="Pfam" id="PF01408">
    <property type="entry name" value="GFO_IDH_MocA"/>
    <property type="match status" value="1"/>
</dbReference>
<dbReference type="Gene3D" id="3.30.360.10">
    <property type="entry name" value="Dihydrodipicolinate Reductase, domain 2"/>
    <property type="match status" value="1"/>
</dbReference>
<dbReference type="PANTHER" id="PTHR43818:SF11">
    <property type="entry name" value="BCDNA.GH03377"/>
    <property type="match status" value="1"/>
</dbReference>
<dbReference type="EMBL" id="JNVM01000038">
    <property type="protein sequence ID" value="KEQ22421.1"/>
    <property type="molecule type" value="Genomic_DNA"/>
</dbReference>
<proteinExistence type="predicted"/>
<name>A0A081NVE8_9BACL</name>
<organism evidence="4 5">
    <name type="scientific">Paenibacillus tyrfis</name>
    <dbReference type="NCBI Taxonomy" id="1501230"/>
    <lineage>
        <taxon>Bacteria</taxon>
        <taxon>Bacillati</taxon>
        <taxon>Bacillota</taxon>
        <taxon>Bacilli</taxon>
        <taxon>Bacillales</taxon>
        <taxon>Paenibacillaceae</taxon>
        <taxon>Paenibacillus</taxon>
    </lineage>
</organism>
<sequence length="377" mass="41686">MRRVGIGIIGVGQIGKMHLDRYAPIEGTDVLAVCDVNEAEAKRVADMYGIPHVYTDYKEMLKQDDIEAVDVCLHNAFHAPVTTAALEAGKHVYCEKPIAGTYADGKAMVETAAACGKMLHIQLSTLYRKETKIAKSMIDKGELGRVFHARSTGFRRRGRPFVDGYGTKYFTQKAYASGGALLDMGVYHIAQMLFLLGLPSVERISGKVYQEMEMDLARKEESRFDVEEFGLGFVKFEGGLTLDIMEAWSVHLGGFPGGSVIGSRGGIQLPAYTDLKPRTPFSFHSTIGDLDFDSTLDLDAADQRRHRLYSNEDAYDSSQHHWIAALQGRVGLLPTAELALQTMLISEGIYMSDRLGREVTAEEVAAESRLTLTKDRM</sequence>
<accession>A0A081NVE8</accession>
<dbReference type="GO" id="GO:0016491">
    <property type="term" value="F:oxidoreductase activity"/>
    <property type="evidence" value="ECO:0007669"/>
    <property type="project" value="UniProtKB-KW"/>
</dbReference>
<dbReference type="InterPro" id="IPR050463">
    <property type="entry name" value="Gfo/Idh/MocA_oxidrdct_glycsds"/>
</dbReference>
<comment type="caution">
    <text evidence="4">The sequence shown here is derived from an EMBL/GenBank/DDBJ whole genome shotgun (WGS) entry which is preliminary data.</text>
</comment>
<feature type="domain" description="GFO/IDH/MocA-like oxidoreductase" evidence="3">
    <location>
        <begin position="134"/>
        <end position="267"/>
    </location>
</feature>
<dbReference type="SUPFAM" id="SSF51735">
    <property type="entry name" value="NAD(P)-binding Rossmann-fold domains"/>
    <property type="match status" value="1"/>
</dbReference>
<gene>
    <name evidence="4" type="ORF">ET33_23055</name>
</gene>
<dbReference type="PANTHER" id="PTHR43818">
    <property type="entry name" value="BCDNA.GH03377"/>
    <property type="match status" value="1"/>
</dbReference>
<dbReference type="InterPro" id="IPR036291">
    <property type="entry name" value="NAD(P)-bd_dom_sf"/>
</dbReference>
<evidence type="ECO:0000313" key="5">
    <source>
        <dbReference type="Proteomes" id="UP000028123"/>
    </source>
</evidence>
<evidence type="ECO:0000259" key="3">
    <source>
        <dbReference type="Pfam" id="PF22725"/>
    </source>
</evidence>
<dbReference type="eggNOG" id="COG0673">
    <property type="taxonomic scope" value="Bacteria"/>
</dbReference>
<evidence type="ECO:0000313" key="4">
    <source>
        <dbReference type="EMBL" id="KEQ22421.1"/>
    </source>
</evidence>